<organism evidence="1 2">
    <name type="scientific">Anaeromyxobacter oryzae</name>
    <dbReference type="NCBI Taxonomy" id="2918170"/>
    <lineage>
        <taxon>Bacteria</taxon>
        <taxon>Pseudomonadati</taxon>
        <taxon>Myxococcota</taxon>
        <taxon>Myxococcia</taxon>
        <taxon>Myxococcales</taxon>
        <taxon>Cystobacterineae</taxon>
        <taxon>Anaeromyxobacteraceae</taxon>
        <taxon>Anaeromyxobacter</taxon>
    </lineage>
</organism>
<dbReference type="Proteomes" id="UP001162891">
    <property type="component" value="Chromosome"/>
</dbReference>
<evidence type="ECO:0000313" key="2">
    <source>
        <dbReference type="Proteomes" id="UP001162891"/>
    </source>
</evidence>
<accession>A0ABM7X2E7</accession>
<evidence type="ECO:0000313" key="1">
    <source>
        <dbReference type="EMBL" id="BDG05969.1"/>
    </source>
</evidence>
<proteinExistence type="predicted"/>
<sequence>MGHADRLLMRVVLEDADLIGLEVSFSSHGWQAATMAYTQIDSLSAFAERLRVFAAAFRGDAIFEAGADDARELGFVRMRFSAADARGHIACTLTLKTGPERIVPVEAGARVSIELQTETALLDQFLGELERLVRRREDAALLLT</sequence>
<gene>
    <name evidence="1" type="ORF">AMOR_49650</name>
</gene>
<dbReference type="RefSeq" id="WP_248355185.1">
    <property type="nucleotide sequence ID" value="NZ_AP025591.1"/>
</dbReference>
<name>A0ABM7X2E7_9BACT</name>
<protein>
    <submittedName>
        <fullName evidence="1">Uncharacterized protein</fullName>
    </submittedName>
</protein>
<keyword evidence="2" id="KW-1185">Reference proteome</keyword>
<reference evidence="2" key="1">
    <citation type="journal article" date="2022" name="Int. J. Syst. Evol. Microbiol.">
        <title>Anaeromyxobacter oryzae sp. nov., Anaeromyxobacter diazotrophicus sp. nov. and Anaeromyxobacter paludicola sp. nov., isolated from paddy soils.</title>
        <authorList>
            <person name="Itoh H."/>
            <person name="Xu Z."/>
            <person name="Mise K."/>
            <person name="Masuda Y."/>
            <person name="Ushijima N."/>
            <person name="Hayakawa C."/>
            <person name="Shiratori Y."/>
            <person name="Senoo K."/>
        </authorList>
    </citation>
    <scope>NUCLEOTIDE SEQUENCE [LARGE SCALE GENOMIC DNA]</scope>
    <source>
        <strain evidence="2">Red232</strain>
    </source>
</reference>
<dbReference type="EMBL" id="AP025591">
    <property type="protein sequence ID" value="BDG05969.1"/>
    <property type="molecule type" value="Genomic_DNA"/>
</dbReference>